<accession>K2G3J1</accession>
<sequence>MPPILTIGKNDETGKKPEAESITQTWISWIQGKTANVVSWIMETKDLAFDIETKKNELFAKLDSLCAELGGALEKYHAIAWEEYWYIEAAYQNVEYAWFDDLIDLDADNIEASALFSWFDPMNKEDVAMYNDLLRRLKEKEELIQAHLLWFMELLSVYVLNKKSNQIALDGGDVKSIKPTDVPEKVKGDAFLKIVFDNPEVSSDYRMLLKRMFDLMDTDAKMMVSVSEELHKHHWDIINQTMKNDAESISGLFQEFKKD</sequence>
<reference evidence="1" key="1">
    <citation type="journal article" date="2012" name="Science">
        <title>Fermentation, hydrogen, and sulfur metabolism in multiple uncultivated bacterial phyla.</title>
        <authorList>
            <person name="Wrighton K.C."/>
            <person name="Thomas B.C."/>
            <person name="Sharon I."/>
            <person name="Miller C.S."/>
            <person name="Castelle C.J."/>
            <person name="VerBerkmoes N.C."/>
            <person name="Wilkins M.J."/>
            <person name="Hettich R.L."/>
            <person name="Lipton M.S."/>
            <person name="Williams K.H."/>
            <person name="Long P.E."/>
            <person name="Banfield J.F."/>
        </authorList>
    </citation>
    <scope>NUCLEOTIDE SEQUENCE [LARGE SCALE GENOMIC DNA]</scope>
</reference>
<protein>
    <submittedName>
        <fullName evidence="1">Uncharacterized protein</fullName>
    </submittedName>
</protein>
<evidence type="ECO:0000313" key="1">
    <source>
        <dbReference type="EMBL" id="EKE29798.1"/>
    </source>
</evidence>
<name>K2G3J1_9BACT</name>
<proteinExistence type="predicted"/>
<dbReference type="AlphaFoldDB" id="K2G3J1"/>
<dbReference type="EMBL" id="AMFJ01000096">
    <property type="protein sequence ID" value="EKE29798.1"/>
    <property type="molecule type" value="Genomic_DNA"/>
</dbReference>
<organism evidence="1">
    <name type="scientific">uncultured bacterium</name>
    <name type="common">gcode 4</name>
    <dbReference type="NCBI Taxonomy" id="1234023"/>
    <lineage>
        <taxon>Bacteria</taxon>
        <taxon>environmental samples</taxon>
    </lineage>
</organism>
<gene>
    <name evidence="1" type="ORF">ACD_2C00096G0004</name>
</gene>
<comment type="caution">
    <text evidence="1">The sequence shown here is derived from an EMBL/GenBank/DDBJ whole genome shotgun (WGS) entry which is preliminary data.</text>
</comment>